<evidence type="ECO:0000256" key="10">
    <source>
        <dbReference type="RuleBase" id="RU361115"/>
    </source>
</evidence>
<dbReference type="AlphaFoldDB" id="A0A663LTV1"/>
<dbReference type="Proteomes" id="UP000472269">
    <property type="component" value="Unplaced"/>
</dbReference>
<dbReference type="InterPro" id="IPR030457">
    <property type="entry name" value="ELO_CS"/>
</dbReference>
<feature type="transmembrane region" description="Helical" evidence="10">
    <location>
        <begin position="65"/>
        <end position="84"/>
    </location>
</feature>
<keyword evidence="3 10" id="KW-0808">Transferase</keyword>
<gene>
    <name evidence="11" type="primary">LOC113481649</name>
</gene>
<comment type="similarity">
    <text evidence="10">Belongs to the ELO family.</text>
</comment>
<reference evidence="11" key="2">
    <citation type="submission" date="2025-09" db="UniProtKB">
        <authorList>
            <consortium name="Ensembl"/>
        </authorList>
    </citation>
    <scope>IDENTIFICATION</scope>
</reference>
<organism evidence="11 12">
    <name type="scientific">Athene cunicularia</name>
    <name type="common">Burrowing owl</name>
    <name type="synonym">Speotyto cunicularia</name>
    <dbReference type="NCBI Taxonomy" id="194338"/>
    <lineage>
        <taxon>Eukaryota</taxon>
        <taxon>Metazoa</taxon>
        <taxon>Chordata</taxon>
        <taxon>Craniata</taxon>
        <taxon>Vertebrata</taxon>
        <taxon>Euteleostomi</taxon>
        <taxon>Archelosauria</taxon>
        <taxon>Archosauria</taxon>
        <taxon>Dinosauria</taxon>
        <taxon>Saurischia</taxon>
        <taxon>Theropoda</taxon>
        <taxon>Coelurosauria</taxon>
        <taxon>Aves</taxon>
        <taxon>Neognathae</taxon>
        <taxon>Neoaves</taxon>
        <taxon>Telluraves</taxon>
        <taxon>Strigiformes</taxon>
        <taxon>Strigidae</taxon>
        <taxon>Athene</taxon>
    </lineage>
</organism>
<evidence type="ECO:0000256" key="3">
    <source>
        <dbReference type="ARBA" id="ARBA00022679"/>
    </source>
</evidence>
<dbReference type="InterPro" id="IPR002076">
    <property type="entry name" value="ELO_fam"/>
</dbReference>
<keyword evidence="12" id="KW-1185">Reference proteome</keyword>
<dbReference type="GO" id="GO:0030148">
    <property type="term" value="P:sphingolipid biosynthetic process"/>
    <property type="evidence" value="ECO:0007669"/>
    <property type="project" value="TreeGrafter"/>
</dbReference>
<dbReference type="PANTHER" id="PTHR11157:SF68">
    <property type="entry name" value="ELONGATION OF VERY LONG CHAIN FATTY ACIDS PROTEIN 3"/>
    <property type="match status" value="1"/>
</dbReference>
<keyword evidence="5 10" id="KW-0276">Fatty acid metabolism</keyword>
<evidence type="ECO:0000256" key="4">
    <source>
        <dbReference type="ARBA" id="ARBA00022692"/>
    </source>
</evidence>
<dbReference type="PROSITE" id="PS01188">
    <property type="entry name" value="ELO"/>
    <property type="match status" value="1"/>
</dbReference>
<keyword evidence="4 10" id="KW-0812">Transmembrane</keyword>
<evidence type="ECO:0000256" key="1">
    <source>
        <dbReference type="ARBA" id="ARBA00004141"/>
    </source>
</evidence>
<dbReference type="Pfam" id="PF01151">
    <property type="entry name" value="ELO"/>
    <property type="match status" value="1"/>
</dbReference>
<dbReference type="PANTHER" id="PTHR11157">
    <property type="entry name" value="FATTY ACID ACYL TRANSFERASE-RELATED"/>
    <property type="match status" value="1"/>
</dbReference>
<dbReference type="GO" id="GO:0009922">
    <property type="term" value="F:fatty acid elongase activity"/>
    <property type="evidence" value="ECO:0007669"/>
    <property type="project" value="UniProtKB-EC"/>
</dbReference>
<dbReference type="GO" id="GO:0034626">
    <property type="term" value="P:fatty acid elongation, polyunsaturated fatty acid"/>
    <property type="evidence" value="ECO:0007669"/>
    <property type="project" value="TreeGrafter"/>
</dbReference>
<comment type="catalytic activity">
    <reaction evidence="10">
        <text>a very-long-chain acyl-CoA + malonyl-CoA + H(+) = a very-long-chain 3-oxoacyl-CoA + CO2 + CoA</text>
        <dbReference type="Rhea" id="RHEA:32727"/>
        <dbReference type="ChEBI" id="CHEBI:15378"/>
        <dbReference type="ChEBI" id="CHEBI:16526"/>
        <dbReference type="ChEBI" id="CHEBI:57287"/>
        <dbReference type="ChEBI" id="CHEBI:57384"/>
        <dbReference type="ChEBI" id="CHEBI:90725"/>
        <dbReference type="ChEBI" id="CHEBI:90736"/>
        <dbReference type="EC" id="2.3.1.199"/>
    </reaction>
</comment>
<feature type="transmembrane region" description="Helical" evidence="10">
    <location>
        <begin position="233"/>
        <end position="253"/>
    </location>
</feature>
<evidence type="ECO:0000313" key="12">
    <source>
        <dbReference type="Proteomes" id="UP000472269"/>
    </source>
</evidence>
<keyword evidence="6 10" id="KW-1133">Transmembrane helix</keyword>
<protein>
    <recommendedName>
        <fullName evidence="10">Elongation of very long chain fatty acids protein</fullName>
        <ecNumber evidence="10">2.3.1.199</ecNumber>
    </recommendedName>
    <alternativeName>
        <fullName evidence="10">Very-long-chain 3-oxoacyl-CoA synthase</fullName>
    </alternativeName>
</protein>
<keyword evidence="8 10" id="KW-0472">Membrane</keyword>
<feature type="transmembrane region" description="Helical" evidence="10">
    <location>
        <begin position="195"/>
        <end position="221"/>
    </location>
</feature>
<keyword evidence="2 10" id="KW-0444">Lipid biosynthesis</keyword>
<dbReference type="OMA" id="IFGIQHF"/>
<dbReference type="GO" id="GO:0019367">
    <property type="term" value="P:fatty acid elongation, saturated fatty acid"/>
    <property type="evidence" value="ECO:0007669"/>
    <property type="project" value="TreeGrafter"/>
</dbReference>
<keyword evidence="7 10" id="KW-0443">Lipid metabolism</keyword>
<evidence type="ECO:0000256" key="7">
    <source>
        <dbReference type="ARBA" id="ARBA00023098"/>
    </source>
</evidence>
<sequence>MELDFDPSELQPHDFEKNFNNQKAREWMRNNWHMSLYFAAAYLVLIFGIQHLMKERRAYNLRPGLTLWSLSLALFSAAGAIRVWKVMAFIISTKGFKQSVCSQSFLVQPIFQFWGYLFVLSKLLELGDTVFIVLQKKKLIFLHWYHHTTTLIVSWYACDDLVGGGGWSAAVNYSVHAIMYSYYALRAAGFQVSRFIAMTITTIQMVQIVGYIIMNVLIIIWMDDNVCPIRWTVIFISSVLYVSYLVLFGNYFFQTYLRRSQKSKGE</sequence>
<dbReference type="GO" id="GO:0042761">
    <property type="term" value="P:very long-chain fatty acid biosynthetic process"/>
    <property type="evidence" value="ECO:0007669"/>
    <property type="project" value="TreeGrafter"/>
</dbReference>
<dbReference type="GO" id="GO:0034625">
    <property type="term" value="P:fatty acid elongation, monounsaturated fatty acid"/>
    <property type="evidence" value="ECO:0007669"/>
    <property type="project" value="TreeGrafter"/>
</dbReference>
<comment type="subcellular location">
    <subcellularLocation>
        <location evidence="1">Membrane</location>
        <topology evidence="1">Multi-pass membrane protein</topology>
    </subcellularLocation>
</comment>
<dbReference type="Ensembl" id="ENSACUT00000003187.1">
    <property type="protein sequence ID" value="ENSACUP00000003001.1"/>
    <property type="gene ID" value="ENSACUG00000002080.1"/>
</dbReference>
<feature type="transmembrane region" description="Helical" evidence="10">
    <location>
        <begin position="34"/>
        <end position="53"/>
    </location>
</feature>
<feature type="transmembrane region" description="Helical" evidence="10">
    <location>
        <begin position="113"/>
        <end position="134"/>
    </location>
</feature>
<dbReference type="GO" id="GO:0005789">
    <property type="term" value="C:endoplasmic reticulum membrane"/>
    <property type="evidence" value="ECO:0007669"/>
    <property type="project" value="TreeGrafter"/>
</dbReference>
<accession>A0A663LTV1</accession>
<proteinExistence type="inferred from homology"/>
<name>A0A663LTV1_ATHCN</name>
<evidence type="ECO:0000256" key="2">
    <source>
        <dbReference type="ARBA" id="ARBA00022516"/>
    </source>
</evidence>
<keyword evidence="9 10" id="KW-0275">Fatty acid biosynthesis</keyword>
<evidence type="ECO:0000256" key="5">
    <source>
        <dbReference type="ARBA" id="ARBA00022832"/>
    </source>
</evidence>
<evidence type="ECO:0000256" key="8">
    <source>
        <dbReference type="ARBA" id="ARBA00023136"/>
    </source>
</evidence>
<reference evidence="11" key="1">
    <citation type="submission" date="2025-08" db="UniProtKB">
        <authorList>
            <consortium name="Ensembl"/>
        </authorList>
    </citation>
    <scope>IDENTIFICATION</scope>
</reference>
<dbReference type="EC" id="2.3.1.199" evidence="10"/>
<evidence type="ECO:0000256" key="6">
    <source>
        <dbReference type="ARBA" id="ARBA00022989"/>
    </source>
</evidence>
<evidence type="ECO:0000256" key="9">
    <source>
        <dbReference type="ARBA" id="ARBA00023160"/>
    </source>
</evidence>
<evidence type="ECO:0000313" key="11">
    <source>
        <dbReference type="Ensembl" id="ENSACUP00000003001.1"/>
    </source>
</evidence>